<dbReference type="EMBL" id="ML977516">
    <property type="protein sequence ID" value="KAF2125426.1"/>
    <property type="molecule type" value="Genomic_DNA"/>
</dbReference>
<reference evidence="2" key="1">
    <citation type="journal article" date="2020" name="Stud. Mycol.">
        <title>101 Dothideomycetes genomes: a test case for predicting lifestyles and emergence of pathogens.</title>
        <authorList>
            <person name="Haridas S."/>
            <person name="Albert R."/>
            <person name="Binder M."/>
            <person name="Bloem J."/>
            <person name="Labutti K."/>
            <person name="Salamov A."/>
            <person name="Andreopoulos B."/>
            <person name="Baker S."/>
            <person name="Barry K."/>
            <person name="Bills G."/>
            <person name="Bluhm B."/>
            <person name="Cannon C."/>
            <person name="Castanera R."/>
            <person name="Culley D."/>
            <person name="Daum C."/>
            <person name="Ezra D."/>
            <person name="Gonzalez J."/>
            <person name="Henrissat B."/>
            <person name="Kuo A."/>
            <person name="Liang C."/>
            <person name="Lipzen A."/>
            <person name="Lutzoni F."/>
            <person name="Magnuson J."/>
            <person name="Mondo S."/>
            <person name="Nolan M."/>
            <person name="Ohm R."/>
            <person name="Pangilinan J."/>
            <person name="Park H.-J."/>
            <person name="Ramirez L."/>
            <person name="Alfaro M."/>
            <person name="Sun H."/>
            <person name="Tritt A."/>
            <person name="Yoshinaga Y."/>
            <person name="Zwiers L.-H."/>
            <person name="Turgeon B."/>
            <person name="Goodwin S."/>
            <person name="Spatafora J."/>
            <person name="Crous P."/>
            <person name="Grigoriev I."/>
        </authorList>
    </citation>
    <scope>NUCLEOTIDE SEQUENCE</scope>
    <source>
        <strain evidence="2">CBS 119687</strain>
    </source>
</reference>
<keyword evidence="3" id="KW-1185">Reference proteome</keyword>
<evidence type="ECO:0000313" key="3">
    <source>
        <dbReference type="Proteomes" id="UP000799771"/>
    </source>
</evidence>
<sequence>MAGRALADSNLLLDHFGSPHGAHGGLAIHEIAQQQLVDTTCRTERVCPLVGQWRVWATRLAAQSLERCKPQALHLWHASHAHPPAPEHRTRQAQLHRPSDEAREPAALSGQQIVTSQGTACPAIALLSSGLRPVGTMAPQPWTDPDWPSPPLSTRSFCAGRPSKIMPDPSSKPSLSMASVRFVPPRCALGATLKHAIPDMRTLLTDGDSTGGHITLPGLRRRSAPRLEPFQWRKPSLCHASRHSRSTLFCCDTRSARV</sequence>
<evidence type="ECO:0000313" key="2">
    <source>
        <dbReference type="EMBL" id="KAF2125426.1"/>
    </source>
</evidence>
<accession>A0A6A6A1M2</accession>
<dbReference type="AlphaFoldDB" id="A0A6A6A1M2"/>
<organism evidence="2 3">
    <name type="scientific">Dothidotthia symphoricarpi CBS 119687</name>
    <dbReference type="NCBI Taxonomy" id="1392245"/>
    <lineage>
        <taxon>Eukaryota</taxon>
        <taxon>Fungi</taxon>
        <taxon>Dikarya</taxon>
        <taxon>Ascomycota</taxon>
        <taxon>Pezizomycotina</taxon>
        <taxon>Dothideomycetes</taxon>
        <taxon>Pleosporomycetidae</taxon>
        <taxon>Pleosporales</taxon>
        <taxon>Dothidotthiaceae</taxon>
        <taxon>Dothidotthia</taxon>
    </lineage>
</organism>
<dbReference type="Proteomes" id="UP000799771">
    <property type="component" value="Unassembled WGS sequence"/>
</dbReference>
<dbReference type="GeneID" id="54411288"/>
<evidence type="ECO:0000256" key="1">
    <source>
        <dbReference type="SAM" id="MobiDB-lite"/>
    </source>
</evidence>
<dbReference type="RefSeq" id="XP_033519818.1">
    <property type="nucleotide sequence ID" value="XM_033670856.1"/>
</dbReference>
<name>A0A6A6A1M2_9PLEO</name>
<feature type="region of interest" description="Disordered" evidence="1">
    <location>
        <begin position="81"/>
        <end position="105"/>
    </location>
</feature>
<protein>
    <submittedName>
        <fullName evidence="2">Uncharacterized protein</fullName>
    </submittedName>
</protein>
<gene>
    <name evidence="2" type="ORF">P153DRAFT_389582</name>
</gene>
<proteinExistence type="predicted"/>